<evidence type="ECO:0000256" key="3">
    <source>
        <dbReference type="SAM" id="MobiDB-lite"/>
    </source>
</evidence>
<feature type="compositionally biased region" description="Polar residues" evidence="3">
    <location>
        <begin position="271"/>
        <end position="284"/>
    </location>
</feature>
<sequence length="430" mass="45412">MNCQEVVERMHRYLDRDLTPEETAEMFQHVAVCKECAETFQILKALNRELEDLPAVSPPVSLVDAIMPRLDAIDRERGSLMDEQAAKNEKPSEMSPELGRTKRAGSWWGTIAGRTAIGAAAAAVILGVAVFNYQPKMLSDAELPYNEEASTTSAGLPEAAPEAEQSPEQLRIMNKDAGSGSAEGSAPMNEATPSKDEPSKETGSDDTAKDQSDPPNEAGEGNGQPNDSGDPNASESSPAAGMSTPVESNDKTSTHSSKANAYNPGSAEPPSDQSEPANSGSSETVPPPQEPASPNADTQPPAEDPAADEGGSAAALESAEPADQMMGIMRAPEQWTSPNARYMATSEGDQLVIYRLPAANSEAEQQQSMEEIGRLPLGGSLVSGQWSADGLTFKYKVKVNAELIESVYTVEETAPPQSGQPPSKDPSAKP</sequence>
<feature type="domain" description="Putative zinc-finger" evidence="4">
    <location>
        <begin position="3"/>
        <end position="37"/>
    </location>
</feature>
<proteinExistence type="inferred from homology"/>
<evidence type="ECO:0000259" key="4">
    <source>
        <dbReference type="Pfam" id="PF13490"/>
    </source>
</evidence>
<feature type="region of interest" description="Disordered" evidence="3">
    <location>
        <begin position="411"/>
        <end position="430"/>
    </location>
</feature>
<evidence type="ECO:0000313" key="5">
    <source>
        <dbReference type="EMBL" id="ANY72227.1"/>
    </source>
</evidence>
<feature type="compositionally biased region" description="Low complexity" evidence="3">
    <location>
        <begin position="157"/>
        <end position="167"/>
    </location>
</feature>
<feature type="region of interest" description="Disordered" evidence="3">
    <location>
        <begin position="148"/>
        <end position="167"/>
    </location>
</feature>
<protein>
    <recommendedName>
        <fullName evidence="2">Anti-sigma-W factor RsiW</fullName>
    </recommendedName>
</protein>
<feature type="compositionally biased region" description="Basic and acidic residues" evidence="3">
    <location>
        <begin position="193"/>
        <end position="212"/>
    </location>
</feature>
<feature type="compositionally biased region" description="Low complexity" evidence="3">
    <location>
        <begin position="308"/>
        <end position="322"/>
    </location>
</feature>
<dbReference type="EMBL" id="CP016809">
    <property type="protein sequence ID" value="ANY72227.1"/>
    <property type="molecule type" value="Genomic_DNA"/>
</dbReference>
<dbReference type="RefSeq" id="WP_099477031.1">
    <property type="nucleotide sequence ID" value="NZ_CP016809.1"/>
</dbReference>
<gene>
    <name evidence="5" type="ORF">BBD41_06265</name>
</gene>
<evidence type="ECO:0000256" key="1">
    <source>
        <dbReference type="ARBA" id="ARBA00024353"/>
    </source>
</evidence>
<dbReference type="AlphaFoldDB" id="A0A1B2DX51"/>
<name>A0A1B2DX51_9BACL</name>
<accession>A0A1B2DX51</accession>
<feature type="region of interest" description="Disordered" evidence="3">
    <location>
        <begin position="175"/>
        <end position="332"/>
    </location>
</feature>
<organism evidence="5">
    <name type="scientific">Paenibacillus ihbetae</name>
    <dbReference type="NCBI Taxonomy" id="1870820"/>
    <lineage>
        <taxon>Bacteria</taxon>
        <taxon>Bacillati</taxon>
        <taxon>Bacillota</taxon>
        <taxon>Bacilli</taxon>
        <taxon>Bacillales</taxon>
        <taxon>Paenibacillaceae</taxon>
        <taxon>Paenibacillus</taxon>
    </lineage>
</organism>
<dbReference type="KEGG" id="pib:BBD41_06265"/>
<dbReference type="InterPro" id="IPR027383">
    <property type="entry name" value="Znf_put"/>
</dbReference>
<dbReference type="Pfam" id="PF13490">
    <property type="entry name" value="zf-HC2"/>
    <property type="match status" value="1"/>
</dbReference>
<dbReference type="Gene3D" id="1.10.10.1320">
    <property type="entry name" value="Anti-sigma factor, zinc-finger domain"/>
    <property type="match status" value="1"/>
</dbReference>
<evidence type="ECO:0000256" key="2">
    <source>
        <dbReference type="ARBA" id="ARBA00024438"/>
    </source>
</evidence>
<reference evidence="5" key="1">
    <citation type="submission" date="2016-08" db="EMBL/GenBank/DDBJ databases">
        <title>Complete Genome Seqeunce of Paenibacillus sp. nov. IHBB 9852 from high altitute lake of Indian trans-Himalayas.</title>
        <authorList>
            <person name="Kiran S."/>
            <person name="Swarnkar M.K."/>
            <person name="Rana A."/>
            <person name="Tewari R."/>
            <person name="Gulati A."/>
        </authorList>
    </citation>
    <scope>NUCLEOTIDE SEQUENCE [LARGE SCALE GENOMIC DNA]</scope>
    <source>
        <strain evidence="5">IHBB 9852</strain>
    </source>
</reference>
<dbReference type="InterPro" id="IPR041916">
    <property type="entry name" value="Anti_sigma_zinc_sf"/>
</dbReference>
<feature type="compositionally biased region" description="Polar residues" evidence="3">
    <location>
        <begin position="223"/>
        <end position="237"/>
    </location>
</feature>
<comment type="similarity">
    <text evidence="1">Belongs to the zinc-associated anti-sigma factor (ZAS) superfamily. Anti-sigma-W factor family.</text>
</comment>